<feature type="transmembrane region" description="Helical" evidence="1">
    <location>
        <begin position="36"/>
        <end position="58"/>
    </location>
</feature>
<feature type="transmembrane region" description="Helical" evidence="1">
    <location>
        <begin position="252"/>
        <end position="274"/>
    </location>
</feature>
<dbReference type="Proteomes" id="UP001252186">
    <property type="component" value="Unassembled WGS sequence"/>
</dbReference>
<dbReference type="GO" id="GO:0016787">
    <property type="term" value="F:hydrolase activity"/>
    <property type="evidence" value="ECO:0007669"/>
    <property type="project" value="UniProtKB-KW"/>
</dbReference>
<feature type="transmembrane region" description="Helical" evidence="1">
    <location>
        <begin position="122"/>
        <end position="141"/>
    </location>
</feature>
<protein>
    <submittedName>
        <fullName evidence="3">CPBP family intramembrane glutamic endopeptidase</fullName>
        <ecNumber evidence="3">3.4.-.-</ecNumber>
    </submittedName>
</protein>
<evidence type="ECO:0000259" key="2">
    <source>
        <dbReference type="Pfam" id="PF02517"/>
    </source>
</evidence>
<keyword evidence="1" id="KW-0812">Transmembrane</keyword>
<reference evidence="3 4" key="1">
    <citation type="submission" date="2023-09" db="EMBL/GenBank/DDBJ databases">
        <authorList>
            <person name="Rey-Velasco X."/>
        </authorList>
    </citation>
    <scope>NUCLEOTIDE SEQUENCE [LARGE SCALE GENOMIC DNA]</scope>
    <source>
        <strain evidence="3 4">P050</strain>
    </source>
</reference>
<dbReference type="InterPro" id="IPR042150">
    <property type="entry name" value="MmRce1-like"/>
</dbReference>
<sequence>MKQQNNGSWRPIILFLSLLTILSAIPYIAIVNLYPSSLYIGALMWCPTFATFITLKLLNRNLKTLPWQWPNKRILLRAYGIPLLYVTVTYFLIWMLGLGSIVSKEEISIWATEIGIVGIGTLPPYISLLIAIVLLASVGVLKSMATVIGEEIGWRGFFVFELRKNLSFTGVSLFSGFIWALWHWPLIYYYGSNIVLEFTTFFIVIISMSFVMTYYTFKSKSLWPAVIFHTVSNVFIQKVFPPITNSVKEFEYWHGEYGIMFAIVTCTFGIYFLLKGIKEQL</sequence>
<dbReference type="EC" id="3.4.-.-" evidence="3"/>
<feature type="transmembrane region" description="Helical" evidence="1">
    <location>
        <begin position="79"/>
        <end position="102"/>
    </location>
</feature>
<accession>A0ABU2Y1A3</accession>
<feature type="transmembrane region" description="Helical" evidence="1">
    <location>
        <begin position="162"/>
        <end position="182"/>
    </location>
</feature>
<dbReference type="EMBL" id="JAVRHV010000001">
    <property type="protein sequence ID" value="MDT0551787.1"/>
    <property type="molecule type" value="Genomic_DNA"/>
</dbReference>
<feature type="domain" description="CAAX prenyl protease 2/Lysostaphin resistance protein A-like" evidence="2">
    <location>
        <begin position="138"/>
        <end position="235"/>
    </location>
</feature>
<dbReference type="RefSeq" id="WP_311591588.1">
    <property type="nucleotide sequence ID" value="NZ_JAVRHV010000001.1"/>
</dbReference>
<keyword evidence="4" id="KW-1185">Reference proteome</keyword>
<keyword evidence="1" id="KW-1133">Transmembrane helix</keyword>
<feature type="transmembrane region" description="Helical" evidence="1">
    <location>
        <begin position="222"/>
        <end position="240"/>
    </location>
</feature>
<comment type="caution">
    <text evidence="3">The sequence shown here is derived from an EMBL/GenBank/DDBJ whole genome shotgun (WGS) entry which is preliminary data.</text>
</comment>
<keyword evidence="3" id="KW-0378">Hydrolase</keyword>
<evidence type="ECO:0000256" key="1">
    <source>
        <dbReference type="SAM" id="Phobius"/>
    </source>
</evidence>
<name>A0ABU2Y1A3_9FLAO</name>
<proteinExistence type="predicted"/>
<keyword evidence="1" id="KW-0472">Membrane</keyword>
<dbReference type="PANTHER" id="PTHR35797:SF1">
    <property type="entry name" value="PROTEASE"/>
    <property type="match status" value="1"/>
</dbReference>
<feature type="transmembrane region" description="Helical" evidence="1">
    <location>
        <begin position="12"/>
        <end position="30"/>
    </location>
</feature>
<evidence type="ECO:0000313" key="4">
    <source>
        <dbReference type="Proteomes" id="UP001252186"/>
    </source>
</evidence>
<evidence type="ECO:0000313" key="3">
    <source>
        <dbReference type="EMBL" id="MDT0551787.1"/>
    </source>
</evidence>
<organism evidence="3 4">
    <name type="scientific">Urechidicola vernalis</name>
    <dbReference type="NCBI Taxonomy" id="3075600"/>
    <lineage>
        <taxon>Bacteria</taxon>
        <taxon>Pseudomonadati</taxon>
        <taxon>Bacteroidota</taxon>
        <taxon>Flavobacteriia</taxon>
        <taxon>Flavobacteriales</taxon>
        <taxon>Flavobacteriaceae</taxon>
        <taxon>Urechidicola</taxon>
    </lineage>
</organism>
<dbReference type="Pfam" id="PF02517">
    <property type="entry name" value="Rce1-like"/>
    <property type="match status" value="1"/>
</dbReference>
<gene>
    <name evidence="3" type="ORF">RM519_00890</name>
</gene>
<feature type="transmembrane region" description="Helical" evidence="1">
    <location>
        <begin position="194"/>
        <end position="215"/>
    </location>
</feature>
<dbReference type="InterPro" id="IPR003675">
    <property type="entry name" value="Rce1/LyrA-like_dom"/>
</dbReference>
<dbReference type="PANTHER" id="PTHR35797">
    <property type="entry name" value="PROTEASE-RELATED"/>
    <property type="match status" value="1"/>
</dbReference>